<organism evidence="1">
    <name type="scientific">Eutreptiella gymnastica</name>
    <dbReference type="NCBI Taxonomy" id="73025"/>
    <lineage>
        <taxon>Eukaryota</taxon>
        <taxon>Discoba</taxon>
        <taxon>Euglenozoa</taxon>
        <taxon>Euglenida</taxon>
        <taxon>Spirocuta</taxon>
        <taxon>Euglenophyceae</taxon>
        <taxon>Eutreptiales</taxon>
        <taxon>Eutreptiaceae</taxon>
        <taxon>Eutreptiella</taxon>
    </lineage>
</organism>
<sequence>MANRQRLMPTANRKRGVLDFVAGNKKTNNNLVPSRPDHGTVWHVALVPWATVVGRRCPRDELRGQVKYGGRLSVWMSCLRMCQKRGPSTIGIVHDDTYRTQRRRLDTWCLRGKTRAALDAKRKILEDVRVTGQQRTPPVEKATGSTHTEISIHRKKVTGKEITHEPAPAVGAS</sequence>
<reference evidence="1" key="1">
    <citation type="submission" date="2021-01" db="EMBL/GenBank/DDBJ databases">
        <authorList>
            <person name="Corre E."/>
            <person name="Pelletier E."/>
            <person name="Niang G."/>
            <person name="Scheremetjew M."/>
            <person name="Finn R."/>
            <person name="Kale V."/>
            <person name="Holt S."/>
            <person name="Cochrane G."/>
            <person name="Meng A."/>
            <person name="Brown T."/>
            <person name="Cohen L."/>
        </authorList>
    </citation>
    <scope>NUCLEOTIDE SEQUENCE</scope>
    <source>
        <strain evidence="1">CCMP1594</strain>
    </source>
</reference>
<proteinExistence type="predicted"/>
<name>A0A7S4G7J5_9EUGL</name>
<gene>
    <name evidence="1" type="ORF">EGYM00163_LOCUS38876</name>
</gene>
<protein>
    <submittedName>
        <fullName evidence="1">Uncharacterized protein</fullName>
    </submittedName>
</protein>
<dbReference type="AlphaFoldDB" id="A0A7S4G7J5"/>
<dbReference type="EMBL" id="HBJA01112595">
    <property type="protein sequence ID" value="CAE0827614.1"/>
    <property type="molecule type" value="Transcribed_RNA"/>
</dbReference>
<accession>A0A7S4G7J5</accession>
<evidence type="ECO:0000313" key="1">
    <source>
        <dbReference type="EMBL" id="CAE0827614.1"/>
    </source>
</evidence>